<feature type="domain" description="SLC12A transporter C-terminal" evidence="5">
    <location>
        <begin position="5"/>
        <end position="113"/>
    </location>
</feature>
<feature type="domain" description="SLC12A transporter C-terminal" evidence="5">
    <location>
        <begin position="265"/>
        <end position="327"/>
    </location>
</feature>
<protein>
    <recommendedName>
        <fullName evidence="5">SLC12A transporter C-terminal domain-containing protein</fullName>
    </recommendedName>
</protein>
<evidence type="ECO:0000313" key="6">
    <source>
        <dbReference type="EMBL" id="GIQ87553.1"/>
    </source>
</evidence>
<dbReference type="AlphaFoldDB" id="A0A9K3GLN6"/>
<accession>A0A9K3GLN6</accession>
<feature type="non-terminal residue" evidence="6">
    <location>
        <position position="467"/>
    </location>
</feature>
<organism evidence="6 7">
    <name type="scientific">Kipferlia bialata</name>
    <dbReference type="NCBI Taxonomy" id="797122"/>
    <lineage>
        <taxon>Eukaryota</taxon>
        <taxon>Metamonada</taxon>
        <taxon>Carpediemonas-like organisms</taxon>
        <taxon>Kipferlia</taxon>
    </lineage>
</organism>
<keyword evidence="2" id="KW-0812">Transmembrane</keyword>
<dbReference type="OrthoDB" id="2020542at2759"/>
<feature type="non-terminal residue" evidence="6">
    <location>
        <position position="1"/>
    </location>
</feature>
<evidence type="ECO:0000259" key="5">
    <source>
        <dbReference type="Pfam" id="PF03522"/>
    </source>
</evidence>
<dbReference type="Proteomes" id="UP000265618">
    <property type="component" value="Unassembled WGS sequence"/>
</dbReference>
<dbReference type="PANTHER" id="PTHR11827:SF72">
    <property type="entry name" value="GH08340P"/>
    <property type="match status" value="1"/>
</dbReference>
<sequence length="467" mass="50221">RPMHRPHLVAFAGQLAECGYGMLSVGDVVYAGDGPIRSREWPEAVTSRYIKDRDVTGFLLAAHPVSSHATYKCTIGASLREGVRSLLTADGIGMIRPNTVLLGFKDDWRQNDCSCEEESMGLYRDAVVGTRHQFDLPTTPEEGDVAEGSFDEGTTFAAREFIGILRDAAALGMGIVIPRRLETLYSTAPVSDTMFITRQQEPSEGAVETAPVPVLRRPPTIPVRKAEPSLSAAVCANRCRRRLRKALNTTGSEPIRYPDASTNPAKGRIDLLWLADDGGMCVLLPYLLGQHPAFKNCSLRVMTTSTPGHAKDASRVEGLLHKFRIEAEVSTIDHQALLDPVVLAETMRLAQLHGSPAPGKDSEANAVFRVQGLPENGSMTQVPFYEDEAADTDYAAAPGAQSNQSGLLSLFAGDAPATTEDEPTAEGTVEGTFADSEPAVATKTISFQIPTVLENTTAFGEDVPIPA</sequence>
<evidence type="ECO:0000313" key="7">
    <source>
        <dbReference type="Proteomes" id="UP000265618"/>
    </source>
</evidence>
<evidence type="ECO:0000256" key="2">
    <source>
        <dbReference type="ARBA" id="ARBA00022692"/>
    </source>
</evidence>
<dbReference type="GO" id="GO:0016020">
    <property type="term" value="C:membrane"/>
    <property type="evidence" value="ECO:0007669"/>
    <property type="project" value="UniProtKB-SubCell"/>
</dbReference>
<evidence type="ECO:0000256" key="3">
    <source>
        <dbReference type="ARBA" id="ARBA00022989"/>
    </source>
</evidence>
<name>A0A9K3GLN6_9EUKA</name>
<comment type="subcellular location">
    <subcellularLocation>
        <location evidence="1">Membrane</location>
        <topology evidence="1">Multi-pass membrane protein</topology>
    </subcellularLocation>
</comment>
<dbReference type="Pfam" id="PF03522">
    <property type="entry name" value="SLC12"/>
    <property type="match status" value="2"/>
</dbReference>
<dbReference type="PANTHER" id="PTHR11827">
    <property type="entry name" value="SOLUTE CARRIER FAMILY 12, CATION COTRANSPORTERS"/>
    <property type="match status" value="1"/>
</dbReference>
<reference evidence="6 7" key="1">
    <citation type="journal article" date="2018" name="PLoS ONE">
        <title>The draft genome of Kipferlia bialata reveals reductive genome evolution in fornicate parasites.</title>
        <authorList>
            <person name="Tanifuji G."/>
            <person name="Takabayashi S."/>
            <person name="Kume K."/>
            <person name="Takagi M."/>
            <person name="Nakayama T."/>
            <person name="Kamikawa R."/>
            <person name="Inagaki Y."/>
            <person name="Hashimoto T."/>
        </authorList>
    </citation>
    <scope>NUCLEOTIDE SEQUENCE [LARGE SCALE GENOMIC DNA]</scope>
    <source>
        <strain evidence="6">NY0173</strain>
    </source>
</reference>
<dbReference type="InterPro" id="IPR018491">
    <property type="entry name" value="SLC12_C"/>
</dbReference>
<proteinExistence type="predicted"/>
<keyword evidence="7" id="KW-1185">Reference proteome</keyword>
<evidence type="ECO:0000256" key="1">
    <source>
        <dbReference type="ARBA" id="ARBA00004141"/>
    </source>
</evidence>
<dbReference type="GO" id="GO:0015377">
    <property type="term" value="F:chloride:monoatomic cation symporter activity"/>
    <property type="evidence" value="ECO:0007669"/>
    <property type="project" value="InterPro"/>
</dbReference>
<gene>
    <name evidence="6" type="ORF">KIPB_009609</name>
</gene>
<dbReference type="EMBL" id="BDIP01003318">
    <property type="protein sequence ID" value="GIQ87553.1"/>
    <property type="molecule type" value="Genomic_DNA"/>
</dbReference>
<keyword evidence="3" id="KW-1133">Transmembrane helix</keyword>
<dbReference type="InterPro" id="IPR004842">
    <property type="entry name" value="SLC12A_fam"/>
</dbReference>
<comment type="caution">
    <text evidence="6">The sequence shown here is derived from an EMBL/GenBank/DDBJ whole genome shotgun (WGS) entry which is preliminary data.</text>
</comment>
<evidence type="ECO:0000256" key="4">
    <source>
        <dbReference type="ARBA" id="ARBA00023136"/>
    </source>
</evidence>
<keyword evidence="4" id="KW-0472">Membrane</keyword>